<feature type="domain" description="Polysaccharide chain length determinant N-terminal" evidence="15">
    <location>
        <begin position="22"/>
        <end position="114"/>
    </location>
</feature>
<comment type="subcellular location">
    <subcellularLocation>
        <location evidence="1">Cell inner membrane</location>
        <topology evidence="1">Multi-pass membrane protein</topology>
    </subcellularLocation>
</comment>
<dbReference type="PANTHER" id="PTHR32309">
    <property type="entry name" value="TYROSINE-PROTEIN KINASE"/>
    <property type="match status" value="1"/>
</dbReference>
<dbReference type="Proteomes" id="UP001301442">
    <property type="component" value="Chromosome"/>
</dbReference>
<evidence type="ECO:0000256" key="2">
    <source>
        <dbReference type="ARBA" id="ARBA00008883"/>
    </source>
</evidence>
<dbReference type="RefSeq" id="WP_348397756.1">
    <property type="nucleotide sequence ID" value="NZ_CP136600.1"/>
</dbReference>
<sequence>MTEKLNKTRIAQQSADTDNAADDIDFSRYFNLLLESKFLIASVTGVFAVIGIVFALLQTPIYQADSLIQIEKKSSAVPGLGDFEEIFGAGNNDAATELVLLKSRKVISYAVDELKLDMVAKPKQFYSLGKMAARRFNSNGFNHPWYSLFFSDSYAWGGETIKVSKLTIPASLRGVMLTLVYLGNNQYQLMRDEHLVLTGEINKFATNEDQTIEILVTEISAEKNTAFVVGKHFKEDVILALKKMIKEQGLGKDTGVLTLTLEGENPDKIKKILNSIAEGFLLQNIQRMSQEVEKSIAFLTAELPKVDGKQMAAEQALNQYRLENDSVDLTLETESVLEQLVVIDTKLHELSFLEVDISQKFTKEHPKYVSLITKQRDLEQQKQKINNSIKGLPKAQQKILRMARDVEVNQQIYLALLNKAQELNVVKASTVGNINIVDYAAVGRFPIKPKKPIIVIIITMLGGFLAVAFVILKAAFHRGVTNPQDFEDVGLTVYATVPLSEDHLKRSQLSKLKEKVQRNKRNKPNLELLAQVNPADMTIEALRSLRTSLHFAMLEAKNNVVMISGASPEVGKSFISANLATVIAQTGQKVLLVDGDMRKGYLQKIFNVASDNGLSEHLIGDIELSDVIKQTRIDNLSLVTRGQIPPNPSELLMSERFTKFIAQVTTEYDLIIIDTPPILAVTDGAIIGNHAGTSLMLARYDMSPLKEIITSVNRFDLNGVEIKGLIFNAVEKRASDYGYYNYGYEYK</sequence>
<keyword evidence="9" id="KW-0067">ATP-binding</keyword>
<dbReference type="InterPro" id="IPR003856">
    <property type="entry name" value="LPS_length_determ_N"/>
</dbReference>
<dbReference type="Pfam" id="PF02706">
    <property type="entry name" value="Wzz"/>
    <property type="match status" value="1"/>
</dbReference>
<proteinExistence type="inferred from homology"/>
<dbReference type="Gene3D" id="3.40.50.300">
    <property type="entry name" value="P-loop containing nucleotide triphosphate hydrolases"/>
    <property type="match status" value="1"/>
</dbReference>
<keyword evidence="10 14" id="KW-1133">Transmembrane helix</keyword>
<protein>
    <submittedName>
        <fullName evidence="18">Polysaccharide biosynthesis tyrosine autokinase</fullName>
        <ecNumber evidence="18">2.7.10.2</ecNumber>
    </submittedName>
</protein>
<evidence type="ECO:0000256" key="3">
    <source>
        <dbReference type="ARBA" id="ARBA00022475"/>
    </source>
</evidence>
<evidence type="ECO:0000256" key="4">
    <source>
        <dbReference type="ARBA" id="ARBA00022519"/>
    </source>
</evidence>
<evidence type="ECO:0000256" key="14">
    <source>
        <dbReference type="SAM" id="Phobius"/>
    </source>
</evidence>
<dbReference type="Pfam" id="PF13614">
    <property type="entry name" value="AAA_31"/>
    <property type="match status" value="1"/>
</dbReference>
<evidence type="ECO:0000256" key="5">
    <source>
        <dbReference type="ARBA" id="ARBA00022679"/>
    </source>
</evidence>
<feature type="domain" description="Tyrosine-protein kinase G-rich" evidence="17">
    <location>
        <begin position="395"/>
        <end position="474"/>
    </location>
</feature>
<feature type="transmembrane region" description="Helical" evidence="14">
    <location>
        <begin position="38"/>
        <end position="57"/>
    </location>
</feature>
<keyword evidence="3" id="KW-1003">Cell membrane</keyword>
<dbReference type="InterPro" id="IPR027417">
    <property type="entry name" value="P-loop_NTPase"/>
</dbReference>
<evidence type="ECO:0000256" key="10">
    <source>
        <dbReference type="ARBA" id="ARBA00022989"/>
    </source>
</evidence>
<evidence type="ECO:0000313" key="18">
    <source>
        <dbReference type="EMBL" id="WOH38990.1"/>
    </source>
</evidence>
<gene>
    <name evidence="18" type="ORF">RI844_07150</name>
</gene>
<dbReference type="InterPro" id="IPR050445">
    <property type="entry name" value="Bact_polysacc_biosynth/exp"/>
</dbReference>
<dbReference type="Pfam" id="PF23607">
    <property type="entry name" value="WZC_N"/>
    <property type="match status" value="1"/>
</dbReference>
<reference evidence="18 19" key="1">
    <citation type="submission" date="2023-09" db="EMBL/GenBank/DDBJ databases">
        <authorList>
            <person name="Qi X."/>
        </authorList>
    </citation>
    <scope>NUCLEOTIDE SEQUENCE [LARGE SCALE GENOMIC DNA]</scope>
    <source>
        <strain evidence="18 19">S1-1</strain>
    </source>
</reference>
<evidence type="ECO:0000256" key="7">
    <source>
        <dbReference type="ARBA" id="ARBA00022741"/>
    </source>
</evidence>
<evidence type="ECO:0000256" key="8">
    <source>
        <dbReference type="ARBA" id="ARBA00022777"/>
    </source>
</evidence>
<dbReference type="EMBL" id="CP136600">
    <property type="protein sequence ID" value="WOH38990.1"/>
    <property type="molecule type" value="Genomic_DNA"/>
</dbReference>
<dbReference type="NCBIfam" id="TIGR01007">
    <property type="entry name" value="eps_fam"/>
    <property type="match status" value="1"/>
</dbReference>
<keyword evidence="8" id="KW-0418">Kinase</keyword>
<evidence type="ECO:0000259" key="15">
    <source>
        <dbReference type="Pfam" id="PF02706"/>
    </source>
</evidence>
<dbReference type="CDD" id="cd05387">
    <property type="entry name" value="BY-kinase"/>
    <property type="match status" value="1"/>
</dbReference>
<accession>A0ABZ0GTK4</accession>
<evidence type="ECO:0000256" key="9">
    <source>
        <dbReference type="ARBA" id="ARBA00022840"/>
    </source>
</evidence>
<dbReference type="GO" id="GO:0004715">
    <property type="term" value="F:non-membrane spanning protein tyrosine kinase activity"/>
    <property type="evidence" value="ECO:0007669"/>
    <property type="project" value="UniProtKB-EC"/>
</dbReference>
<evidence type="ECO:0000259" key="16">
    <source>
        <dbReference type="Pfam" id="PF13614"/>
    </source>
</evidence>
<evidence type="ECO:0000256" key="12">
    <source>
        <dbReference type="ARBA" id="ARBA00023137"/>
    </source>
</evidence>
<dbReference type="PANTHER" id="PTHR32309:SF32">
    <property type="entry name" value="TYROSINE-PROTEIN KINASE ETK-RELATED"/>
    <property type="match status" value="1"/>
</dbReference>
<evidence type="ECO:0000256" key="1">
    <source>
        <dbReference type="ARBA" id="ARBA00004429"/>
    </source>
</evidence>
<keyword evidence="4" id="KW-0997">Cell inner membrane</keyword>
<keyword evidence="6 14" id="KW-0812">Transmembrane</keyword>
<dbReference type="InterPro" id="IPR005702">
    <property type="entry name" value="Wzc-like_C"/>
</dbReference>
<evidence type="ECO:0000259" key="17">
    <source>
        <dbReference type="Pfam" id="PF13807"/>
    </source>
</evidence>
<keyword evidence="5 18" id="KW-0808">Transferase</keyword>
<keyword evidence="11 14" id="KW-0472">Membrane</keyword>
<dbReference type="InterPro" id="IPR032807">
    <property type="entry name" value="GNVR"/>
</dbReference>
<organism evidence="18 19">
    <name type="scientific">Thalassotalea fonticola</name>
    <dbReference type="NCBI Taxonomy" id="3065649"/>
    <lineage>
        <taxon>Bacteria</taxon>
        <taxon>Pseudomonadati</taxon>
        <taxon>Pseudomonadota</taxon>
        <taxon>Gammaproteobacteria</taxon>
        <taxon>Alteromonadales</taxon>
        <taxon>Colwelliaceae</taxon>
        <taxon>Thalassotalea</taxon>
    </lineage>
</organism>
<comment type="catalytic activity">
    <reaction evidence="13">
        <text>L-tyrosyl-[protein] + ATP = O-phospho-L-tyrosyl-[protein] + ADP + H(+)</text>
        <dbReference type="Rhea" id="RHEA:10596"/>
        <dbReference type="Rhea" id="RHEA-COMP:10136"/>
        <dbReference type="Rhea" id="RHEA-COMP:20101"/>
        <dbReference type="ChEBI" id="CHEBI:15378"/>
        <dbReference type="ChEBI" id="CHEBI:30616"/>
        <dbReference type="ChEBI" id="CHEBI:46858"/>
        <dbReference type="ChEBI" id="CHEBI:61978"/>
        <dbReference type="ChEBI" id="CHEBI:456216"/>
    </reaction>
</comment>
<comment type="similarity">
    <text evidence="2">Belongs to the etk/wzc family.</text>
</comment>
<evidence type="ECO:0000256" key="6">
    <source>
        <dbReference type="ARBA" id="ARBA00022692"/>
    </source>
</evidence>
<evidence type="ECO:0000256" key="13">
    <source>
        <dbReference type="ARBA" id="ARBA00053015"/>
    </source>
</evidence>
<dbReference type="EC" id="2.7.10.2" evidence="18"/>
<dbReference type="SUPFAM" id="SSF52540">
    <property type="entry name" value="P-loop containing nucleoside triphosphate hydrolases"/>
    <property type="match status" value="1"/>
</dbReference>
<feature type="domain" description="AAA" evidence="16">
    <location>
        <begin position="569"/>
        <end position="682"/>
    </location>
</feature>
<dbReference type="Pfam" id="PF13807">
    <property type="entry name" value="GNVR"/>
    <property type="match status" value="1"/>
</dbReference>
<feature type="transmembrane region" description="Helical" evidence="14">
    <location>
        <begin position="453"/>
        <end position="476"/>
    </location>
</feature>
<evidence type="ECO:0000313" key="19">
    <source>
        <dbReference type="Proteomes" id="UP001301442"/>
    </source>
</evidence>
<dbReference type="InterPro" id="IPR025669">
    <property type="entry name" value="AAA_dom"/>
</dbReference>
<evidence type="ECO:0000256" key="11">
    <source>
        <dbReference type="ARBA" id="ARBA00023136"/>
    </source>
</evidence>
<keyword evidence="12" id="KW-0829">Tyrosine-protein kinase</keyword>
<name>A0ABZ0GTK4_9GAMM</name>
<keyword evidence="19" id="KW-1185">Reference proteome</keyword>
<keyword evidence="7" id="KW-0547">Nucleotide-binding</keyword>